<dbReference type="EMBL" id="JBANRG010000001">
    <property type="protein sequence ID" value="KAK7473027.1"/>
    <property type="molecule type" value="Genomic_DNA"/>
</dbReference>
<sequence length="544" mass="58733">MSLKAELETWAAALKAYDEEDFEKSLDLFSRIGDSSKILTNMGLIYATLGEHEAAVEKFIEATGLDNYLAVAYFQCGVSNFLLARYDLAYKDFDEALLYLRGNQAINYEQLGLKFRLFSAEVLFNKGLSQIYLGRMEEGLQDMQEAKREKATDEHNVIDDAIADRGEGYTVFSIPVGVLYRPSEKKLKNAGAKSYMGKPVLIAATDSRDAFTGFTGSTNMRQGVTPTGVYLENKPVSPVDGGLGRSATAPAALPKPVGDSGPRATNLARANTTLNVATNARERIAGTDSPPAGLSRSNTSTAPKGQPMGGPVRGLSVRKPNSPGGAGGPPPAPPQKEPDNRLTEFYDDYLDSYGGNEAPPPLPNAASNGPPDRIAAWARSNANPNNLPPTAGVMRSGSRSAPASNYAPSSYGGGSMKRRLTRRGTSRAASSRIQSTYEEEEEGYGSGEYDDGPFELIKIRVKLHYKDDVRGMALTPDTPFEEFMEKVTSKFGKGFGGLGLKFRDEDGGKVTLQDESDYDLAIETAREASKGKPEGKLEIWCSDN</sequence>
<dbReference type="PANTHER" id="PTHR15175">
    <property type="entry name" value="NEUTROPHIL CYTOSOLIC FACTOR 2, NEUTROPHIL NADPH OXIDASE FACTOR 2"/>
    <property type="match status" value="1"/>
</dbReference>
<dbReference type="Gene3D" id="1.25.40.10">
    <property type="entry name" value="Tetratricopeptide repeat domain"/>
    <property type="match status" value="1"/>
</dbReference>
<dbReference type="InterPro" id="IPR000270">
    <property type="entry name" value="PB1_dom"/>
</dbReference>
<feature type="repeat" description="TPR" evidence="3">
    <location>
        <begin position="36"/>
        <end position="69"/>
    </location>
</feature>
<accession>A0ABR1K9Z8</accession>
<keyword evidence="7" id="KW-1185">Reference proteome</keyword>
<evidence type="ECO:0000313" key="7">
    <source>
        <dbReference type="Proteomes" id="UP001498398"/>
    </source>
</evidence>
<dbReference type="SUPFAM" id="SSF48452">
    <property type="entry name" value="TPR-like"/>
    <property type="match status" value="1"/>
</dbReference>
<evidence type="ECO:0000259" key="5">
    <source>
        <dbReference type="PROSITE" id="PS51745"/>
    </source>
</evidence>
<gene>
    <name evidence="6" type="ORF">VKT23_001131</name>
</gene>
<dbReference type="SUPFAM" id="SSF54277">
    <property type="entry name" value="CAD &amp; PB1 domains"/>
    <property type="match status" value="1"/>
</dbReference>
<dbReference type="Pfam" id="PF00564">
    <property type="entry name" value="PB1"/>
    <property type="match status" value="1"/>
</dbReference>
<name>A0ABR1K9Z8_9AGAR</name>
<protein>
    <recommendedName>
        <fullName evidence="5">PB1 domain-containing protein</fullName>
    </recommendedName>
</protein>
<evidence type="ECO:0000256" key="2">
    <source>
        <dbReference type="ARBA" id="ARBA00022803"/>
    </source>
</evidence>
<proteinExistence type="predicted"/>
<evidence type="ECO:0000313" key="6">
    <source>
        <dbReference type="EMBL" id="KAK7473027.1"/>
    </source>
</evidence>
<dbReference type="Pfam" id="PF13181">
    <property type="entry name" value="TPR_8"/>
    <property type="match status" value="1"/>
</dbReference>
<feature type="compositionally biased region" description="Basic residues" evidence="4">
    <location>
        <begin position="416"/>
        <end position="425"/>
    </location>
</feature>
<dbReference type="SMART" id="SM00028">
    <property type="entry name" value="TPR"/>
    <property type="match status" value="3"/>
</dbReference>
<feature type="compositionally biased region" description="Acidic residues" evidence="4">
    <location>
        <begin position="437"/>
        <end position="449"/>
    </location>
</feature>
<dbReference type="Proteomes" id="UP001498398">
    <property type="component" value="Unassembled WGS sequence"/>
</dbReference>
<dbReference type="PROSITE" id="PS51745">
    <property type="entry name" value="PB1"/>
    <property type="match status" value="1"/>
</dbReference>
<evidence type="ECO:0000256" key="4">
    <source>
        <dbReference type="SAM" id="MobiDB-lite"/>
    </source>
</evidence>
<dbReference type="Gene3D" id="3.10.20.90">
    <property type="entry name" value="Phosphatidylinositol 3-kinase Catalytic Subunit, Chain A, domain 1"/>
    <property type="match status" value="1"/>
</dbReference>
<dbReference type="InterPro" id="IPR019734">
    <property type="entry name" value="TPR_rpt"/>
</dbReference>
<dbReference type="InterPro" id="IPR011990">
    <property type="entry name" value="TPR-like_helical_dom_sf"/>
</dbReference>
<dbReference type="SMART" id="SM00666">
    <property type="entry name" value="PB1"/>
    <property type="match status" value="1"/>
</dbReference>
<dbReference type="PROSITE" id="PS50005">
    <property type="entry name" value="TPR"/>
    <property type="match status" value="1"/>
</dbReference>
<reference evidence="6 7" key="1">
    <citation type="submission" date="2024-01" db="EMBL/GenBank/DDBJ databases">
        <title>A draft genome for the cacao thread blight pathogen Marasmiellus scandens.</title>
        <authorList>
            <person name="Baruah I.K."/>
            <person name="Leung J."/>
            <person name="Bukari Y."/>
            <person name="Amoako-Attah I."/>
            <person name="Meinhardt L.W."/>
            <person name="Bailey B.A."/>
            <person name="Cohen S.P."/>
        </authorList>
    </citation>
    <scope>NUCLEOTIDE SEQUENCE [LARGE SCALE GENOMIC DNA]</scope>
    <source>
        <strain evidence="6 7">GH-19</strain>
    </source>
</reference>
<evidence type="ECO:0000256" key="1">
    <source>
        <dbReference type="ARBA" id="ARBA00022737"/>
    </source>
</evidence>
<feature type="region of interest" description="Disordered" evidence="4">
    <location>
        <begin position="229"/>
        <end position="449"/>
    </location>
</feature>
<evidence type="ECO:0000256" key="3">
    <source>
        <dbReference type="PROSITE-ProRule" id="PRU00339"/>
    </source>
</evidence>
<keyword evidence="1" id="KW-0677">Repeat</keyword>
<feature type="domain" description="PB1" evidence="5">
    <location>
        <begin position="458"/>
        <end position="544"/>
    </location>
</feature>
<comment type="caution">
    <text evidence="6">The sequence shown here is derived from an EMBL/GenBank/DDBJ whole genome shotgun (WGS) entry which is preliminary data.</text>
</comment>
<organism evidence="6 7">
    <name type="scientific">Marasmiellus scandens</name>
    <dbReference type="NCBI Taxonomy" id="2682957"/>
    <lineage>
        <taxon>Eukaryota</taxon>
        <taxon>Fungi</taxon>
        <taxon>Dikarya</taxon>
        <taxon>Basidiomycota</taxon>
        <taxon>Agaricomycotina</taxon>
        <taxon>Agaricomycetes</taxon>
        <taxon>Agaricomycetidae</taxon>
        <taxon>Agaricales</taxon>
        <taxon>Marasmiineae</taxon>
        <taxon>Omphalotaceae</taxon>
        <taxon>Marasmiellus</taxon>
    </lineage>
</organism>
<feature type="compositionally biased region" description="Polar residues" evidence="4">
    <location>
        <begin position="268"/>
        <end position="278"/>
    </location>
</feature>
<keyword evidence="2 3" id="KW-0802">TPR repeat</keyword>
<dbReference type="InterPro" id="IPR051864">
    <property type="entry name" value="NCF2_NOXA1"/>
</dbReference>
<feature type="compositionally biased region" description="Low complexity" evidence="4">
    <location>
        <begin position="398"/>
        <end position="410"/>
    </location>
</feature>
<dbReference type="PANTHER" id="PTHR15175:SF0">
    <property type="entry name" value="SH3 DOMAIN-CONTAINING PROTEIN C23A1.17"/>
    <property type="match status" value="1"/>
</dbReference>
<dbReference type="InterPro" id="IPR053793">
    <property type="entry name" value="PB1-like"/>
</dbReference>